<evidence type="ECO:0000313" key="3">
    <source>
        <dbReference type="Proteomes" id="UP000053176"/>
    </source>
</evidence>
<dbReference type="EMBL" id="LPWA01000098">
    <property type="protein sequence ID" value="KUM27209.1"/>
    <property type="molecule type" value="Genomic_DNA"/>
</dbReference>
<dbReference type="GO" id="GO:0015074">
    <property type="term" value="P:DNA integration"/>
    <property type="evidence" value="ECO:0007669"/>
    <property type="project" value="InterPro"/>
</dbReference>
<dbReference type="OrthoDB" id="9801717at2"/>
<name>A0A101KUQ6_RHILI</name>
<accession>A0A101KUQ6</accession>
<evidence type="ECO:0000259" key="1">
    <source>
        <dbReference type="Pfam" id="PF13495"/>
    </source>
</evidence>
<dbReference type="GO" id="GO:0003677">
    <property type="term" value="F:DNA binding"/>
    <property type="evidence" value="ECO:0007669"/>
    <property type="project" value="InterPro"/>
</dbReference>
<dbReference type="Pfam" id="PF13495">
    <property type="entry name" value="Phage_int_SAM_4"/>
    <property type="match status" value="1"/>
</dbReference>
<gene>
    <name evidence="2" type="ORF">AU467_02090</name>
</gene>
<evidence type="ECO:0000313" key="2">
    <source>
        <dbReference type="EMBL" id="KUM27209.1"/>
    </source>
</evidence>
<dbReference type="InterPro" id="IPR004107">
    <property type="entry name" value="Integrase_SAM-like_N"/>
</dbReference>
<dbReference type="AlphaFoldDB" id="A0A101KUQ6"/>
<proteinExistence type="predicted"/>
<dbReference type="Proteomes" id="UP000053176">
    <property type="component" value="Unassembled WGS sequence"/>
</dbReference>
<feature type="domain" description="Integrase SAM-like N-terminal" evidence="1">
    <location>
        <begin position="13"/>
        <end position="62"/>
    </location>
</feature>
<comment type="caution">
    <text evidence="2">The sequence shown here is derived from an EMBL/GenBank/DDBJ whole genome shotgun (WGS) entry which is preliminary data.</text>
</comment>
<reference evidence="2 3" key="1">
    <citation type="submission" date="2015-12" db="EMBL/GenBank/DDBJ databases">
        <title>Draft genome sequence of Mesorhizobium sp. UFLA 01-765, a multitolerant efficient symbiont and plant-growth promoting strain isolated from Zn-mining soil using Leucaena leucocephala as a trap plant.</title>
        <authorList>
            <person name="Rangel W.M."/>
            <person name="Thijs S."/>
            <person name="Longatti S.M."/>
            <person name="Moreira F.M."/>
            <person name="Weyens N."/>
            <person name="Vangronsveld J."/>
            <person name="Van Hamme J.D."/>
            <person name="Bottos E.M."/>
            <person name="Rineau F."/>
        </authorList>
    </citation>
    <scope>NUCLEOTIDE SEQUENCE [LARGE SCALE GENOMIC DNA]</scope>
    <source>
        <strain evidence="2 3">UFLA 01-765</strain>
    </source>
</reference>
<organism evidence="2 3">
    <name type="scientific">Rhizobium loti</name>
    <name type="common">Mesorhizobium loti</name>
    <dbReference type="NCBI Taxonomy" id="381"/>
    <lineage>
        <taxon>Bacteria</taxon>
        <taxon>Pseudomonadati</taxon>
        <taxon>Pseudomonadota</taxon>
        <taxon>Alphaproteobacteria</taxon>
        <taxon>Hyphomicrobiales</taxon>
        <taxon>Phyllobacteriaceae</taxon>
        <taxon>Mesorhizobium</taxon>
    </lineage>
</organism>
<sequence length="64" mass="7451">MATLSTDAPITPLRQRMQQDMLMRDLGPHTQQDDVRHVRRFAALLGRTPDTATTEDIRRFQLRC</sequence>
<protein>
    <recommendedName>
        <fullName evidence="1">Integrase SAM-like N-terminal domain-containing protein</fullName>
    </recommendedName>
</protein>